<reference evidence="2" key="2">
    <citation type="journal article" date="2008" name="Nucleic Acids Res.">
        <title>The rice annotation project database (RAP-DB): 2008 update.</title>
        <authorList>
            <consortium name="The rice annotation project (RAP)"/>
        </authorList>
    </citation>
    <scope>GENOME REANNOTATION</scope>
    <source>
        <strain evidence="2">cv. Nipponbare</strain>
    </source>
</reference>
<sequence>MPRKAALRVLRKPAVALRVLADTVGPAGGTPMLMASELVPGALNAPCETSMPGGRGGSPVMHVPGPAKLQAMAKRVASSGGVIDVGRGKRRLGGGGHVDRDKLGKEVSEGLASGGRRGHRRRVGEGGIAGSAVQVESVVDGVGDGLGGVVEGDELDGQEAVPDFLYNVTFGLYVMDWWERYLFSCYERRIEI</sequence>
<dbReference type="EMBL" id="AP004298">
    <property type="protein sequence ID" value="BAC83404.1"/>
    <property type="molecule type" value="Genomic_DNA"/>
</dbReference>
<evidence type="ECO:0000313" key="1">
    <source>
        <dbReference type="EMBL" id="BAC83404.1"/>
    </source>
</evidence>
<name>Q6ZF26_ORYSJ</name>
<proteinExistence type="predicted"/>
<accession>Q6ZF26</accession>
<evidence type="ECO:0000313" key="2">
    <source>
        <dbReference type="Proteomes" id="UP000000763"/>
    </source>
</evidence>
<dbReference type="AlphaFoldDB" id="Q6ZF26"/>
<protein>
    <submittedName>
        <fullName evidence="1">Uncharacterized protein</fullName>
    </submittedName>
</protein>
<organism evidence="1 2">
    <name type="scientific">Oryza sativa subsp. japonica</name>
    <name type="common">Rice</name>
    <dbReference type="NCBI Taxonomy" id="39947"/>
    <lineage>
        <taxon>Eukaryota</taxon>
        <taxon>Viridiplantae</taxon>
        <taxon>Streptophyta</taxon>
        <taxon>Embryophyta</taxon>
        <taxon>Tracheophyta</taxon>
        <taxon>Spermatophyta</taxon>
        <taxon>Magnoliopsida</taxon>
        <taxon>Liliopsida</taxon>
        <taxon>Poales</taxon>
        <taxon>Poaceae</taxon>
        <taxon>BOP clade</taxon>
        <taxon>Oryzoideae</taxon>
        <taxon>Oryzeae</taxon>
        <taxon>Oryzinae</taxon>
        <taxon>Oryza</taxon>
        <taxon>Oryza sativa</taxon>
    </lineage>
</organism>
<dbReference type="Proteomes" id="UP000000763">
    <property type="component" value="Chromosome 7"/>
</dbReference>
<reference evidence="2" key="1">
    <citation type="journal article" date="2005" name="Nature">
        <title>The map-based sequence of the rice genome.</title>
        <authorList>
            <consortium name="International rice genome sequencing project (IRGSP)"/>
            <person name="Matsumoto T."/>
            <person name="Wu J."/>
            <person name="Kanamori H."/>
            <person name="Katayose Y."/>
            <person name="Fujisawa M."/>
            <person name="Namiki N."/>
            <person name="Mizuno H."/>
            <person name="Yamamoto K."/>
            <person name="Antonio B.A."/>
            <person name="Baba T."/>
            <person name="Sakata K."/>
            <person name="Nagamura Y."/>
            <person name="Aoki H."/>
            <person name="Arikawa K."/>
            <person name="Arita K."/>
            <person name="Bito T."/>
            <person name="Chiden Y."/>
            <person name="Fujitsuka N."/>
            <person name="Fukunaka R."/>
            <person name="Hamada M."/>
            <person name="Harada C."/>
            <person name="Hayashi A."/>
            <person name="Hijishita S."/>
            <person name="Honda M."/>
            <person name="Hosokawa S."/>
            <person name="Ichikawa Y."/>
            <person name="Idonuma A."/>
            <person name="Iijima M."/>
            <person name="Ikeda M."/>
            <person name="Ikeno M."/>
            <person name="Ito K."/>
            <person name="Ito S."/>
            <person name="Ito T."/>
            <person name="Ito Y."/>
            <person name="Ito Y."/>
            <person name="Iwabuchi A."/>
            <person name="Kamiya K."/>
            <person name="Karasawa W."/>
            <person name="Kurita K."/>
            <person name="Katagiri S."/>
            <person name="Kikuta A."/>
            <person name="Kobayashi H."/>
            <person name="Kobayashi N."/>
            <person name="Machita K."/>
            <person name="Maehara T."/>
            <person name="Masukawa M."/>
            <person name="Mizubayashi T."/>
            <person name="Mukai Y."/>
            <person name="Nagasaki H."/>
            <person name="Nagata Y."/>
            <person name="Naito S."/>
            <person name="Nakashima M."/>
            <person name="Nakama Y."/>
            <person name="Nakamichi Y."/>
            <person name="Nakamura M."/>
            <person name="Meguro A."/>
            <person name="Negishi M."/>
            <person name="Ohta I."/>
            <person name="Ohta T."/>
            <person name="Okamoto M."/>
            <person name="Ono N."/>
            <person name="Saji S."/>
            <person name="Sakaguchi M."/>
            <person name="Sakai K."/>
            <person name="Shibata M."/>
            <person name="Shimokawa T."/>
            <person name="Song J."/>
            <person name="Takazaki Y."/>
            <person name="Terasawa K."/>
            <person name="Tsugane M."/>
            <person name="Tsuji K."/>
            <person name="Ueda S."/>
            <person name="Waki K."/>
            <person name="Yamagata H."/>
            <person name="Yamamoto M."/>
            <person name="Yamamoto S."/>
            <person name="Yamane H."/>
            <person name="Yoshiki S."/>
            <person name="Yoshihara R."/>
            <person name="Yukawa K."/>
            <person name="Zhong H."/>
            <person name="Yano M."/>
            <person name="Yuan Q."/>
            <person name="Ouyang S."/>
            <person name="Liu J."/>
            <person name="Jones K.M."/>
            <person name="Gansberger K."/>
            <person name="Moffat K."/>
            <person name="Hill J."/>
            <person name="Bera J."/>
            <person name="Fadrosh D."/>
            <person name="Jin S."/>
            <person name="Johri S."/>
            <person name="Kim M."/>
            <person name="Overton L."/>
            <person name="Reardon M."/>
            <person name="Tsitrin T."/>
            <person name="Vuong H."/>
            <person name="Weaver B."/>
            <person name="Ciecko A."/>
            <person name="Tallon L."/>
            <person name="Jackson J."/>
            <person name="Pai G."/>
            <person name="Aken S.V."/>
            <person name="Utterback T."/>
            <person name="Reidmuller S."/>
            <person name="Feldblyum T."/>
            <person name="Hsiao J."/>
            <person name="Zismann V."/>
            <person name="Iobst S."/>
            <person name="de Vazeille A.R."/>
            <person name="Buell C.R."/>
            <person name="Ying K."/>
            <person name="Li Y."/>
            <person name="Lu T."/>
            <person name="Huang Y."/>
            <person name="Zhao Q."/>
            <person name="Feng Q."/>
            <person name="Zhang L."/>
            <person name="Zhu J."/>
            <person name="Weng Q."/>
            <person name="Mu J."/>
            <person name="Lu Y."/>
            <person name="Fan D."/>
            <person name="Liu Y."/>
            <person name="Guan J."/>
            <person name="Zhang Y."/>
            <person name="Yu S."/>
            <person name="Liu X."/>
            <person name="Zhang Y."/>
            <person name="Hong G."/>
            <person name="Han B."/>
            <person name="Choisne N."/>
            <person name="Demange N."/>
            <person name="Orjeda G."/>
            <person name="Samain S."/>
            <person name="Cattolico L."/>
            <person name="Pelletier E."/>
            <person name="Couloux A."/>
            <person name="Segurens B."/>
            <person name="Wincker P."/>
            <person name="D'Hont A."/>
            <person name="Scarpelli C."/>
            <person name="Weissenbach J."/>
            <person name="Salanoubat M."/>
            <person name="Quetier F."/>
            <person name="Yu Y."/>
            <person name="Kim H.R."/>
            <person name="Rambo T."/>
            <person name="Currie J."/>
            <person name="Collura K."/>
            <person name="Luo M."/>
            <person name="Yang T."/>
            <person name="Ammiraju J.S.S."/>
            <person name="Engler F."/>
            <person name="Soderlund C."/>
            <person name="Wing R.A."/>
            <person name="Palmer L.E."/>
            <person name="de la Bastide M."/>
            <person name="Spiegel L."/>
            <person name="Nascimento L."/>
            <person name="Zutavern T."/>
            <person name="O'Shaughnessy A."/>
            <person name="Dike S."/>
            <person name="Dedhia N."/>
            <person name="Preston R."/>
            <person name="Balija V."/>
            <person name="McCombie W.R."/>
            <person name="Chow T."/>
            <person name="Chen H."/>
            <person name="Chung M."/>
            <person name="Chen C."/>
            <person name="Shaw J."/>
            <person name="Wu H."/>
            <person name="Hsiao K."/>
            <person name="Chao Y."/>
            <person name="Chu M."/>
            <person name="Cheng C."/>
            <person name="Hour A."/>
            <person name="Lee P."/>
            <person name="Lin S."/>
            <person name="Lin Y."/>
            <person name="Liou J."/>
            <person name="Liu S."/>
            <person name="Hsing Y."/>
            <person name="Raghuvanshi S."/>
            <person name="Mohanty A."/>
            <person name="Bharti A.K."/>
            <person name="Gaur A."/>
            <person name="Gupta V."/>
            <person name="Kumar D."/>
            <person name="Ravi V."/>
            <person name="Vij S."/>
            <person name="Kapur A."/>
            <person name="Khurana P."/>
            <person name="Khurana P."/>
            <person name="Khurana J.P."/>
            <person name="Tyagi A.K."/>
            <person name="Gaikwad K."/>
            <person name="Singh A."/>
            <person name="Dalal V."/>
            <person name="Srivastava S."/>
            <person name="Dixit A."/>
            <person name="Pal A.K."/>
            <person name="Ghazi I.A."/>
            <person name="Yadav M."/>
            <person name="Pandit A."/>
            <person name="Bhargava A."/>
            <person name="Sureshbabu K."/>
            <person name="Batra K."/>
            <person name="Sharma T.R."/>
            <person name="Mohapatra T."/>
            <person name="Singh N.K."/>
            <person name="Messing J."/>
            <person name="Nelson A.B."/>
            <person name="Fuks G."/>
            <person name="Kavchok S."/>
            <person name="Keizer G."/>
            <person name="Linton E."/>
            <person name="Llaca V."/>
            <person name="Song R."/>
            <person name="Tanyolac B."/>
            <person name="Young S."/>
            <person name="Ho-Il K."/>
            <person name="Hahn J.H."/>
            <person name="Sangsakoo G."/>
            <person name="Vanavichit A."/>
            <person name="de Mattos Luiz.A.T."/>
            <person name="Zimmer P.D."/>
            <person name="Malone G."/>
            <person name="Dellagostin O."/>
            <person name="de Oliveira A.C."/>
            <person name="Bevan M."/>
            <person name="Bancroft I."/>
            <person name="Minx P."/>
            <person name="Cordum H."/>
            <person name="Wilson R."/>
            <person name="Cheng Z."/>
            <person name="Jin W."/>
            <person name="Jiang J."/>
            <person name="Leong S.A."/>
            <person name="Iwama H."/>
            <person name="Gojobori T."/>
            <person name="Itoh T."/>
            <person name="Niimura Y."/>
            <person name="Fujii Y."/>
            <person name="Habara T."/>
            <person name="Sakai H."/>
            <person name="Sato Y."/>
            <person name="Wilson G."/>
            <person name="Kumar K."/>
            <person name="McCouch S."/>
            <person name="Juretic N."/>
            <person name="Hoen D."/>
            <person name="Wright S."/>
            <person name="Bruskiewich R."/>
            <person name="Bureau T."/>
            <person name="Miyao A."/>
            <person name="Hirochika H."/>
            <person name="Nishikawa T."/>
            <person name="Kadowaki K."/>
            <person name="Sugiura M."/>
            <person name="Burr B."/>
            <person name="Sasaki T."/>
        </authorList>
    </citation>
    <scope>NUCLEOTIDE SEQUENCE [LARGE SCALE GENOMIC DNA]</scope>
    <source>
        <strain evidence="2">cv. Nipponbare</strain>
    </source>
</reference>
<gene>
    <name evidence="1" type="primary">P0409D09.14</name>
</gene>